<dbReference type="AlphaFoldDB" id="F2E2Q1"/>
<sequence>MKKTLIALLLIALAVSDQVVTTTNTQGCGCDGCSNNGVPVNQPIVVNTPSTIAPPACAIPTINPPVITPPTVNVPVINAPCIDVPTLTPPSVIAPPTVTPPTPVIPVVTPPTYTPPSLPQLPGGCSSTLPTPPVIAPPTAPPSNCPQTLSNQFTFTFQYACRPNVAFQSCLGEVVWNNVIVYSVVPSDYSWHSVTLTLTVQSGRNALQFVGAGLSDSYGLLIDNVTLVRQGTTANIVVNGDFSSPNVHGSWGIFNDISGWLGTGIEVGYAPNAYGSGTAQVCELDGNANYEITQYFYFNNQYTQVSGPSANACNNPFPGTSLTYKLEFDWAVRTNGVSGYDTSKGNVLWNNVVIGSLGYNGNTNVNHATFTVTLNSGDNILNFDGTSLSDSYGLAIDNVKLTSVYNATNLIVNGAFSSPSVGSGWNYYNGGILGWSAVRAEVGVGSTYNPAWGNNPVLELDSDSNQRYTQVITISQALYAQLVLQVQQAIGNGNVVSSTNLAINNGQAAVNGQLAAINQAVQCKVSMIAQQFNSYLQNLYGCTNAAIQNVQSNQLVTIGQYSCGSSEWLQYFGQSGELDFTCDSDDSALSSGWCTIISINGKVIHCGDHNGNYHLQVAPCSHIEGTNSVPRYGDRIFWKGTQGTSGNVYVTVATTCNC</sequence>
<evidence type="ECO:0000256" key="1">
    <source>
        <dbReference type="SAM" id="SignalP"/>
    </source>
</evidence>
<organism evidence="2">
    <name type="scientific">Hordeum vulgare subsp. vulgare</name>
    <name type="common">Domesticated barley</name>
    <dbReference type="NCBI Taxonomy" id="112509"/>
    <lineage>
        <taxon>Eukaryota</taxon>
        <taxon>Viridiplantae</taxon>
        <taxon>Streptophyta</taxon>
        <taxon>Embryophyta</taxon>
        <taxon>Tracheophyta</taxon>
        <taxon>Spermatophyta</taxon>
        <taxon>Magnoliopsida</taxon>
        <taxon>Liliopsida</taxon>
        <taxon>Poales</taxon>
        <taxon>Poaceae</taxon>
        <taxon>BOP clade</taxon>
        <taxon>Pooideae</taxon>
        <taxon>Triticodae</taxon>
        <taxon>Triticeae</taxon>
        <taxon>Hordeinae</taxon>
        <taxon>Hordeum</taxon>
    </lineage>
</organism>
<reference evidence="2" key="1">
    <citation type="journal article" date="2011" name="Plant Physiol.">
        <title>Comprehensive sequence analysis of 24,783 barley full-length cDNAs derived from 12 clone libraries.</title>
        <authorList>
            <person name="Matsumoto T."/>
            <person name="Tanaka T."/>
            <person name="Sakai H."/>
            <person name="Amano N."/>
            <person name="Kanamori H."/>
            <person name="Kurita K."/>
            <person name="Kikuta A."/>
            <person name="Kamiya K."/>
            <person name="Yamamoto M."/>
            <person name="Ikawa H."/>
            <person name="Fujii N."/>
            <person name="Hori K."/>
            <person name="Itoh T."/>
            <person name="Sato K."/>
        </authorList>
    </citation>
    <scope>NUCLEOTIDE SEQUENCE</scope>
    <source>
        <tissue evidence="2">Shoot and root</tissue>
    </source>
</reference>
<accession>F2E2Q1</accession>
<dbReference type="EMBL" id="AK370423">
    <property type="protein sequence ID" value="BAK01623.1"/>
    <property type="molecule type" value="mRNA"/>
</dbReference>
<feature type="signal peptide" evidence="1">
    <location>
        <begin position="1"/>
        <end position="16"/>
    </location>
</feature>
<proteinExistence type="evidence at transcript level"/>
<keyword evidence="1" id="KW-0732">Signal</keyword>
<protein>
    <submittedName>
        <fullName evidence="2">Predicted protein</fullName>
    </submittedName>
</protein>
<feature type="chain" id="PRO_5003277697" evidence="1">
    <location>
        <begin position="17"/>
        <end position="658"/>
    </location>
</feature>
<name>F2E2Q1_HORVV</name>
<evidence type="ECO:0000313" key="2">
    <source>
        <dbReference type="EMBL" id="BAK01623.1"/>
    </source>
</evidence>